<evidence type="ECO:0000256" key="11">
    <source>
        <dbReference type="ARBA" id="ARBA00022889"/>
    </source>
</evidence>
<evidence type="ECO:0000256" key="12">
    <source>
        <dbReference type="ARBA" id="ARBA00023773"/>
    </source>
</evidence>
<keyword evidence="16" id="KW-0245">EGF-like domain</keyword>
<comment type="caution">
    <text evidence="16">Lacks conserved residue(s) required for the propagation of feature annotation.</text>
</comment>
<keyword evidence="11" id="KW-0130">Cell adhesion</keyword>
<evidence type="ECO:0000256" key="10">
    <source>
        <dbReference type="ARBA" id="ARBA00022837"/>
    </source>
</evidence>
<evidence type="ECO:0000256" key="2">
    <source>
        <dbReference type="ARBA" id="ARBA00022473"/>
    </source>
</evidence>
<dbReference type="Gene3D" id="2.60.120.260">
    <property type="entry name" value="Galactose-binding domain-like"/>
    <property type="match status" value="19"/>
</dbReference>
<evidence type="ECO:0000256" key="18">
    <source>
        <dbReference type="SAM" id="SignalP"/>
    </source>
</evidence>
<dbReference type="GO" id="GO:0046872">
    <property type="term" value="F:metal ion binding"/>
    <property type="evidence" value="ECO:0007669"/>
    <property type="project" value="UniProtKB-KW"/>
</dbReference>
<reference evidence="21 22" key="1">
    <citation type="submission" date="2024-02" db="EMBL/GenBank/DDBJ databases">
        <title>Chromosome-scale genome assembly of the rough periwinkle Littorina saxatilis.</title>
        <authorList>
            <person name="De Jode A."/>
            <person name="Faria R."/>
            <person name="Formenti G."/>
            <person name="Sims Y."/>
            <person name="Smith T.P."/>
            <person name="Tracey A."/>
            <person name="Wood J.M.D."/>
            <person name="Zagrodzka Z.B."/>
            <person name="Johannesson K."/>
            <person name="Butlin R.K."/>
            <person name="Leder E.H."/>
        </authorList>
    </citation>
    <scope>NUCLEOTIDE SEQUENCE [LARGE SCALE GENOMIC DNA]</scope>
    <source>
        <strain evidence="21">Snail1</strain>
        <tissue evidence="21">Muscle</tissue>
    </source>
</reference>
<evidence type="ECO:0000256" key="1">
    <source>
        <dbReference type="ARBA" id="ARBA00004498"/>
    </source>
</evidence>
<evidence type="ECO:0000256" key="13">
    <source>
        <dbReference type="ARBA" id="ARBA00023900"/>
    </source>
</evidence>
<organism evidence="21 22">
    <name type="scientific">Littorina saxatilis</name>
    <dbReference type="NCBI Taxonomy" id="31220"/>
    <lineage>
        <taxon>Eukaryota</taxon>
        <taxon>Metazoa</taxon>
        <taxon>Spiralia</taxon>
        <taxon>Lophotrochozoa</taxon>
        <taxon>Mollusca</taxon>
        <taxon>Gastropoda</taxon>
        <taxon>Caenogastropoda</taxon>
        <taxon>Littorinimorpha</taxon>
        <taxon>Littorinoidea</taxon>
        <taxon>Littorinidae</taxon>
        <taxon>Littorina</taxon>
    </lineage>
</organism>
<evidence type="ECO:0000256" key="8">
    <source>
        <dbReference type="ARBA" id="ARBA00022825"/>
    </source>
</evidence>
<keyword evidence="18" id="KW-0732">Signal</keyword>
<evidence type="ECO:0000259" key="19">
    <source>
        <dbReference type="PROSITE" id="PS50026"/>
    </source>
</evidence>
<evidence type="ECO:0000259" key="20">
    <source>
        <dbReference type="PROSITE" id="PS51019"/>
    </source>
</evidence>
<evidence type="ECO:0000313" key="21">
    <source>
        <dbReference type="EMBL" id="KAK7101885.1"/>
    </source>
</evidence>
<sequence>MPVIMDKIVQWFLVVATVVMQSGVVSGYMPHLSPFFFLCNYHGNVQDLGFETGEVTLSVAINGHPEYYNPGQFYEVTLTSSVNFDGLLLTGLYTISTEAQSLLTSRMPHSPGIVGQNLMCSVVHSHLSPRPQHQLSFVWMAPPEGTGCVKFLATATLGQQLLFKDTTVLQICEEGSMTAPARPELAEVHSDAVVFRDDFETDESLRHDLWMSDEGVEVTDKCGPVVYGQHALLCHTSGHRELVTTPLNTTTAKILQFSLSMGSCGMRSTEDGEIVVSYGLNGCTKWVDIETISLSESEETEIHLVSLPPKARGVGVCLRWSQLPGYEMPEFTESVPETTQTSRTTSQATTTPEATPTTEGTTFTENDSTTPEKDSTDLFEDNFTLSLVPETFPTTVLDTTVTSSTTSRPAADAPAKKGVKGRKTRLSPTTATTVLPLTPIEFGVIAANDQPFSAKGGRKGKFRPRRSVFNEIQNDDTFEGCWALDNVVIVNMAHLPSAMEEQFDPVDPSQWLFFPGAHVLHQCQSDGNAFVFDDRNQSATFGMTRDLNLEAVGTQADVIFSEEFESGVSPSWAVEGGIPGTKCGPVTSGNALIFDRSGKRQACTQFFNADTVGTLRFMFGIGSGWCSSTISERASVIVHMEDENEQSTVLTTLHPDYYKEPQLVSVPVSYEGSSSRIRLCWLQKWHDDLSHDVWLLDDVSVLPMLPSPSSLDADNTLQASLNLQCGQSDSNLVSSVRLEYSSDHGHTWHTVFTPCWPSVCHGRHQSLASLWSSNEMHGWQRITLPLPYYALTPHTRFRFLQTAGQEWALDDVYIGNCPERCNGHGRCTAEGCSCDFDYTGPTCKDSVIPRPTTLTESFEDPTLLSGSLLLHIQGATVGYTCDVLTSGKALVFNKKGPRQLTTSEFNTTEASYLQFSIRVGSHSAKSACPPSSDGADVVMLEYSCDGGVIWNFIKGFPETYYKTPRSDSVILPDAAKSESCQFRWIQVGGDDSTRAVWAVDDLVLTPQLTNTLMLDMDVQSDMSDRVTANLGSLQYSYCAAPRSVVFNGKEENGEPRYLMTEALQVSPGYMVQFDLVMGCGKPYTTNLNNQVLMQYSVDHGITWVMVEEPCLPPDVCQQYRAGTVYDASQFPEWQTVTVLLSPDTWSSHTRFRWVQQEWGSRDDWAIKRVYVGHQCPNMCSGHGKCNEGVCKCEPGFIGERCEPEHDMDTDLHADFGIRYDPESDFVSLLGGEVVHAGEGCGVILSGESIYFYKDGVRELQTKDMNIQHDDFLQFYLRIGGGDDVACRGAEERAESVLLQYSTDGGITWNLLRELHHLEHQQPTFVHMDFPAEAKTEATRFRWWQPSHNGHGHDQWAIDEVLVGQYEHLNSLQDDFNSVTEPLESGQWRTVTEGVINKYCQSYSPSIIVGNQISDKYIITKDLELAPEDIIQFKINVGCGKQFRWDHPVMLQYSHDNGRTWHLVVEPCYQHRDCDKHHTEGTIFYTGTHGVWTLVVVPVGQRIAMHPAILRWWQPGGMQHSFSLDDVYVGPPCPYNCHRQGVCESGQCHCDEGGAINSLQDPHCQPQSDQPNPPGMLDRFDNRNMPTEHWRRVLGGYLGPGCGIVDFGNSLYFDGPGTREAVTVPLDTSEKRMLEFVIKIGSQEHRVACRLPDNRNEGIIVDYSTDNEVTWQLLKVVEPVIQGETTQTVTLELPPDAKTNATIFRWWQPLGLGGMPRAGWAIDSVLVGVNDTSAFGFQDDFSGASPNPFTWFLADTAVPRITCNSKGHALEFSTNGGMRYAETWDYHITPSTFLQFDIAMGCGSLHGTLFSVQLEYSLNMGKAWHPVVSECRPPNFQCTGYHFSSNYMSDQHSNWTRITVYLPPGAISPTTRFRWLQQTSHPRGTVWALDNVYLGDGCPWLCSGHGYCQNDTCVCDPGFSGPFCVPEKPLPMELHDDFNNDEPDRTKWREIYGGSTSDMCGHLVSGNALVFHKDHVRLAVTQDIDTSMLSTAEFYFKYGCQDAVTNDFGVVDRSLTLGGKGRTPVSGEEGHVSELWPRPHSVLMQYSTNGGISWTLLKEIHYPDTEGVRLFSIPLPMMSLTNATRFRFWQPDNGGEMKAAWAIDNLFIGAMSMNPGMLMDDFDFDLQPSPWLFINNGQVDEYCTFKRREDTQTSGQSALVFHRANGGEVSVISRDLDIGPMSVLQFDINVGCGTEPTDKYPVRLEYTADGGNTWSLVVPNCADTNLARCFDMSLPPTVYYGGTTPYWRRVTVPLDNMHVCGSVRFRWYQGDVPPHDFAPEWAIDNVYVGMACMDHCHGHGSCMGGMACLCDDGYQGPTCVPDQPLPTYLKEDFYLADTIIPRRRGDVLPGPLLDVSRDLNEKLWKVWAGGQRSLQCGDVFTGTNLMQARPGERELTTIPLDLTRVSTVQFFTKLGCNLEVGMSPPVYLQYSIDGGVHWTNFEQFDFHHDSNVPIYLSIPLPPRARTNSTQVRWWQPSKGGVFSEDWAVDQIYIGGNIYGEDLLQDDPMAPKDSSWLMYPGGTVETVCDSPVEALHFTGEEQMRYAISADVSVTAGTVLQFDLSMGCQATEKCYEIELQFSLDMGQTWNLLEPACLPSTLHCSSYHTDSRFTSDLYAGWNRVTVLLPERARSQSTRFRWVQEVGFDETDSWALSGLYIGAHCPGLCSGHGRCQQSACLCFEGWQGEDCSVSDAPVPTHLTEDFMDGYDEENWVKVVGGKVTKPCRVLSSGNAMHFTGGCTRMLVTRDLNLTASMLVQFYFMFGCNTVPVRRDQGILLDYSPDGGITWEPLEELYYNLYRTPAFISIKLPPGAKKESIRFRWWQPQNGGRQMGDWIIDGIRVNGAEVNPSQLAFNFSSGFDFRDMVSVDNMEIRNYCGEENVAVGTTEKGEGSQLVSREVFAQDGHLLQFVLNLGCGQAQNRTLPPVHLQYSTDHGMTWSYFYPSCQDANGHCSQFPKMPSVLYGHAWPVWERVVYPLYGLPTSNGTRFRWRQEPPETQSDDPEPSQWALKDVYIGEACPNFCSGHGYCQYPQCICDDGYAGTDCSLLDDQGLPIEVQLRDTFPGPPVNTSNWGVVQGGGVGEACQELVEGNALVFSAPGLRQATTVDLDLRNARFVQYTAMIGGQSGRGLCYRPDSRHHNVYLQYSVDGGIVWRTLHVLDHSRYLPAHTDYIPLPQEARSYSTRLRWWQPPTLGTPHPGPRPQWAIDDVLIGGVEINPSNFQQNFDMDLPQGDDSSVWEFHPHGSVVGDICAREESALAWKEEEGEQGVKNGQRSFTTTQLIVQPGYMLQFKLVVGCSQYYNICQPLAPVHLEFNKNPMTDRWDLVQPLCLPDNNNKHAECRPHIHHDASVYGVSHHPTWTRVTVDLSDKTHSSSTRFRWQQEGEPGAILPSWAIDDIYVGEKCPDMCNGRGDCEYGTCRCDEGYHGPSCIPQRTRLLKRMFESFEGGIFSAHWHAVSGGGIGFGCGALLPYAHGKTLYFNGCGVRQAVTAEMDTSYALKVIFVLQVGCRAQTDECNVRLGEGPDYRGILLQYSRNKGAEWHLLARHDPQDFLRPQRVAYDLPHEAKGVGVQLRWWQPVHDGAGHDQWAIDHIEIISGYRRYGSRRHRG</sequence>
<evidence type="ECO:0000256" key="3">
    <source>
        <dbReference type="ARBA" id="ARBA00022525"/>
    </source>
</evidence>
<comment type="subunit">
    <text evidence="14">Oligomer of disulfide-linked homodimers.</text>
</comment>
<feature type="domain" description="EGF-like" evidence="19">
    <location>
        <begin position="1171"/>
        <end position="1202"/>
    </location>
</feature>
<evidence type="ECO:0000256" key="6">
    <source>
        <dbReference type="ARBA" id="ARBA00022723"/>
    </source>
</evidence>
<dbReference type="InterPro" id="IPR034968">
    <property type="entry name" value="Reelin"/>
</dbReference>
<dbReference type="PROSITE" id="PS50026">
    <property type="entry name" value="EGF_3"/>
    <property type="match status" value="2"/>
</dbReference>
<dbReference type="GO" id="GO:0006508">
    <property type="term" value="P:proteolysis"/>
    <property type="evidence" value="ECO:0007669"/>
    <property type="project" value="UniProtKB-KW"/>
</dbReference>
<gene>
    <name evidence="21" type="ORF">V1264_020197</name>
</gene>
<comment type="caution">
    <text evidence="21">The sequence shown here is derived from an EMBL/GenBank/DDBJ whole genome shotgun (WGS) entry which is preliminary data.</text>
</comment>
<evidence type="ECO:0000256" key="15">
    <source>
        <dbReference type="ARBA" id="ARBA00046064"/>
    </source>
</evidence>
<dbReference type="PROSITE" id="PS51019">
    <property type="entry name" value="REELIN"/>
    <property type="match status" value="1"/>
</dbReference>
<dbReference type="EMBL" id="JBAMIC010000010">
    <property type="protein sequence ID" value="KAK7101885.1"/>
    <property type="molecule type" value="Genomic_DNA"/>
</dbReference>
<feature type="domain" description="Reelin" evidence="20">
    <location>
        <begin position="24"/>
        <end position="184"/>
    </location>
</feature>
<dbReference type="InterPro" id="IPR000742">
    <property type="entry name" value="EGF"/>
</dbReference>
<dbReference type="PROSITE" id="PS00022">
    <property type="entry name" value="EGF_1"/>
    <property type="match status" value="5"/>
</dbReference>
<dbReference type="GO" id="GO:0070325">
    <property type="term" value="F:lipoprotein particle receptor binding"/>
    <property type="evidence" value="ECO:0007669"/>
    <property type="project" value="InterPro"/>
</dbReference>
<dbReference type="CDD" id="cd00054">
    <property type="entry name" value="EGF_CA"/>
    <property type="match status" value="1"/>
</dbReference>
<feature type="domain" description="EGF-like" evidence="19">
    <location>
        <begin position="2287"/>
        <end position="2319"/>
    </location>
</feature>
<dbReference type="GO" id="GO:0007155">
    <property type="term" value="P:cell adhesion"/>
    <property type="evidence" value="ECO:0007669"/>
    <property type="project" value="UniProtKB-KW"/>
</dbReference>
<feature type="disulfide bond" evidence="16">
    <location>
        <begin position="2291"/>
        <end position="2301"/>
    </location>
</feature>
<feature type="region of interest" description="Disordered" evidence="17">
    <location>
        <begin position="329"/>
        <end position="377"/>
    </location>
</feature>
<dbReference type="InterPro" id="IPR002861">
    <property type="entry name" value="Reeler_dom"/>
</dbReference>
<feature type="region of interest" description="Disordered" evidence="17">
    <location>
        <begin position="399"/>
        <end position="427"/>
    </location>
</feature>
<keyword evidence="7" id="KW-0378">Hydrolase</keyword>
<dbReference type="InterPro" id="IPR036278">
    <property type="entry name" value="Sialidase_sf"/>
</dbReference>
<dbReference type="CDD" id="cd08526">
    <property type="entry name" value="Reelin_subrepeat_2"/>
    <property type="match status" value="1"/>
</dbReference>
<keyword evidence="4" id="KW-0272">Extracellular matrix</keyword>
<keyword evidence="3" id="KW-0964">Secreted</keyword>
<dbReference type="Pfam" id="PF23106">
    <property type="entry name" value="EGF_Teneurin"/>
    <property type="match status" value="4"/>
</dbReference>
<evidence type="ECO:0000256" key="7">
    <source>
        <dbReference type="ARBA" id="ARBA00022801"/>
    </source>
</evidence>
<feature type="chain" id="PRO_5042996040" description="Reelin" evidence="18">
    <location>
        <begin position="28"/>
        <end position="3607"/>
    </location>
</feature>
<dbReference type="Gene3D" id="2.60.40.4060">
    <property type="entry name" value="Reeler domain"/>
    <property type="match status" value="1"/>
</dbReference>
<dbReference type="SMART" id="SM00181">
    <property type="entry name" value="EGF"/>
    <property type="match status" value="7"/>
</dbReference>
<evidence type="ECO:0000256" key="5">
    <source>
        <dbReference type="ARBA" id="ARBA00022670"/>
    </source>
</evidence>
<keyword evidence="6" id="KW-0479">Metal-binding</keyword>
<keyword evidence="10" id="KW-0106">Calcium</keyword>
<dbReference type="GO" id="GO:0007417">
    <property type="term" value="P:central nervous system development"/>
    <property type="evidence" value="ECO:0007669"/>
    <property type="project" value="InterPro"/>
</dbReference>
<keyword evidence="9" id="KW-0862">Zinc</keyword>
<dbReference type="FunFam" id="2.60.120.260:FF:000003">
    <property type="entry name" value="Reelin"/>
    <property type="match status" value="4"/>
</dbReference>
<evidence type="ECO:0000256" key="4">
    <source>
        <dbReference type="ARBA" id="ARBA00022530"/>
    </source>
</evidence>
<feature type="disulfide bond" evidence="16">
    <location>
        <begin position="1175"/>
        <end position="1185"/>
    </location>
</feature>
<evidence type="ECO:0000256" key="16">
    <source>
        <dbReference type="PROSITE-ProRule" id="PRU00076"/>
    </source>
</evidence>
<comment type="similarity">
    <text evidence="12">Belongs to the reelin family.</text>
</comment>
<feature type="compositionally biased region" description="Low complexity" evidence="17">
    <location>
        <begin position="336"/>
        <end position="369"/>
    </location>
</feature>
<keyword evidence="22" id="KW-1185">Reference proteome</keyword>
<proteinExistence type="inferred from homology"/>
<feature type="disulfide bond" evidence="16">
    <location>
        <begin position="1192"/>
        <end position="1201"/>
    </location>
</feature>
<feature type="disulfide bond" evidence="16">
    <location>
        <begin position="2309"/>
        <end position="2318"/>
    </location>
</feature>
<comment type="function">
    <text evidence="15">Extracellular matrix serine protease secreted by pioneer neurons that plays a role in layering of neurons in the cerebral cortex and cerebellum by coordinating cell positioning during neurodevelopment. Regulates microtubule function in neurons and neuronal migration. Binding to the extracellular domains of lipoprotein receptors VLDLR and LRP8/APOER2 induces tyrosine phosphorylation of DAB1 and modulation of TAU phosphorylation. Affects migration of sympathetic preganglionic neurons in the spinal cord, where it seems to act as a barrier to neuronal migration. Enzymatic activity is important for the modulation of cell adhesion.</text>
</comment>
<dbReference type="Pfam" id="PF21471">
    <property type="entry name" value="Reelin_subrepeat-B"/>
    <property type="match status" value="18"/>
</dbReference>
<dbReference type="InterPro" id="IPR049419">
    <property type="entry name" value="Reelin_subrepeat-B"/>
</dbReference>
<dbReference type="PROSITE" id="PS01186">
    <property type="entry name" value="EGF_2"/>
    <property type="match status" value="5"/>
</dbReference>
<dbReference type="GO" id="GO:0001764">
    <property type="term" value="P:neuron migration"/>
    <property type="evidence" value="ECO:0007669"/>
    <property type="project" value="InterPro"/>
</dbReference>
<dbReference type="GO" id="GO:0008236">
    <property type="term" value="F:serine-type peptidase activity"/>
    <property type="evidence" value="ECO:0007669"/>
    <property type="project" value="UniProtKB-KW"/>
</dbReference>
<name>A0AAN9GCI5_9CAEN</name>
<evidence type="ECO:0000313" key="22">
    <source>
        <dbReference type="Proteomes" id="UP001374579"/>
    </source>
</evidence>
<feature type="signal peptide" evidence="18">
    <location>
        <begin position="1"/>
        <end position="27"/>
    </location>
</feature>
<dbReference type="SUPFAM" id="SSF50939">
    <property type="entry name" value="Sialidases"/>
    <property type="match status" value="2"/>
</dbReference>
<accession>A0AAN9GCI5</accession>
<evidence type="ECO:0000256" key="17">
    <source>
        <dbReference type="SAM" id="MobiDB-lite"/>
    </source>
</evidence>
<evidence type="ECO:0000256" key="14">
    <source>
        <dbReference type="ARBA" id="ARBA00044961"/>
    </source>
</evidence>
<comment type="subcellular location">
    <subcellularLocation>
        <location evidence="1">Secreted</location>
        <location evidence="1">Extracellular space</location>
        <location evidence="1">Extracellular matrix</location>
    </subcellularLocation>
</comment>
<dbReference type="PANTHER" id="PTHR11841">
    <property type="entry name" value="REELIN"/>
    <property type="match status" value="1"/>
</dbReference>
<keyword evidence="2" id="KW-0217">Developmental protein</keyword>
<keyword evidence="16" id="KW-1015">Disulfide bond</keyword>
<keyword evidence="8" id="KW-0720">Serine protease</keyword>
<protein>
    <recommendedName>
        <fullName evidence="13">Reelin</fullName>
    </recommendedName>
</protein>
<keyword evidence="5" id="KW-0645">Protease</keyword>
<dbReference type="PANTHER" id="PTHR11841:SF1">
    <property type="entry name" value="REELIN"/>
    <property type="match status" value="1"/>
</dbReference>
<evidence type="ECO:0000256" key="9">
    <source>
        <dbReference type="ARBA" id="ARBA00022833"/>
    </source>
</evidence>
<dbReference type="Proteomes" id="UP001374579">
    <property type="component" value="Unassembled WGS sequence"/>
</dbReference>
<dbReference type="InterPro" id="IPR042307">
    <property type="entry name" value="Reeler_sf"/>
</dbReference>